<feature type="compositionally biased region" description="Low complexity" evidence="1">
    <location>
        <begin position="152"/>
        <end position="165"/>
    </location>
</feature>
<name>A0A1B6E3X0_9HEMI</name>
<dbReference type="EMBL" id="GEDC01004690">
    <property type="protein sequence ID" value="JAS32608.1"/>
    <property type="molecule type" value="Transcribed_RNA"/>
</dbReference>
<sequence length="165" mass="17453">TFQEMRLDQSLSPSHRSRRRSPGSRTPDPENQQQLGANDMLARSDSGKTNTDMSETSTTTEDYATATENNSGTDTSSRQLPRGDSGPTPGSTTGIPSATGSSFESGSSQYSLARCDATEEMQQVPCSPPPITEEKEKGNNGAEEKQSRDGDSVSGESSSSGSYSV</sequence>
<feature type="non-terminal residue" evidence="2">
    <location>
        <position position="1"/>
    </location>
</feature>
<accession>A0A1B6E3X0</accession>
<reference evidence="2" key="1">
    <citation type="submission" date="2015-12" db="EMBL/GenBank/DDBJ databases">
        <title>De novo transcriptome assembly of four potential Pierce s Disease insect vectors from Arizona vineyards.</title>
        <authorList>
            <person name="Tassone E.E."/>
        </authorList>
    </citation>
    <scope>NUCLEOTIDE SEQUENCE</scope>
</reference>
<proteinExistence type="predicted"/>
<evidence type="ECO:0000313" key="2">
    <source>
        <dbReference type="EMBL" id="JAS32608.1"/>
    </source>
</evidence>
<feature type="compositionally biased region" description="Low complexity" evidence="1">
    <location>
        <begin position="49"/>
        <end position="68"/>
    </location>
</feature>
<feature type="compositionally biased region" description="Low complexity" evidence="1">
    <location>
        <begin position="82"/>
        <end position="111"/>
    </location>
</feature>
<dbReference type="AlphaFoldDB" id="A0A1B6E3X0"/>
<feature type="compositionally biased region" description="Basic and acidic residues" evidence="1">
    <location>
        <begin position="132"/>
        <end position="151"/>
    </location>
</feature>
<feature type="non-terminal residue" evidence="2">
    <location>
        <position position="165"/>
    </location>
</feature>
<evidence type="ECO:0000256" key="1">
    <source>
        <dbReference type="SAM" id="MobiDB-lite"/>
    </source>
</evidence>
<protein>
    <submittedName>
        <fullName evidence="2">Uncharacterized protein</fullName>
    </submittedName>
</protein>
<feature type="region of interest" description="Disordered" evidence="1">
    <location>
        <begin position="1"/>
        <end position="165"/>
    </location>
</feature>
<feature type="compositionally biased region" description="Polar residues" evidence="1">
    <location>
        <begin position="69"/>
        <end position="79"/>
    </location>
</feature>
<organism evidence="2">
    <name type="scientific">Clastoptera arizonana</name>
    <name type="common">Arizona spittle bug</name>
    <dbReference type="NCBI Taxonomy" id="38151"/>
    <lineage>
        <taxon>Eukaryota</taxon>
        <taxon>Metazoa</taxon>
        <taxon>Ecdysozoa</taxon>
        <taxon>Arthropoda</taxon>
        <taxon>Hexapoda</taxon>
        <taxon>Insecta</taxon>
        <taxon>Pterygota</taxon>
        <taxon>Neoptera</taxon>
        <taxon>Paraneoptera</taxon>
        <taxon>Hemiptera</taxon>
        <taxon>Auchenorrhyncha</taxon>
        <taxon>Cercopoidea</taxon>
        <taxon>Clastopteridae</taxon>
        <taxon>Clastoptera</taxon>
    </lineage>
</organism>
<gene>
    <name evidence="2" type="ORF">g.1995</name>
</gene>